<evidence type="ECO:0000256" key="1">
    <source>
        <dbReference type="SAM" id="Phobius"/>
    </source>
</evidence>
<evidence type="ECO:0000313" key="2">
    <source>
        <dbReference type="EMBL" id="SFB19500.1"/>
    </source>
</evidence>
<keyword evidence="1" id="KW-0472">Membrane</keyword>
<gene>
    <name evidence="2" type="ORF">SAMN05421867_109120</name>
</gene>
<keyword evidence="3" id="KW-1185">Reference proteome</keyword>
<accession>A0A1I0Z4I1</accession>
<proteinExistence type="predicted"/>
<organism evidence="2 3">
    <name type="scientific">Cellulomonas marina</name>
    <dbReference type="NCBI Taxonomy" id="988821"/>
    <lineage>
        <taxon>Bacteria</taxon>
        <taxon>Bacillati</taxon>
        <taxon>Actinomycetota</taxon>
        <taxon>Actinomycetes</taxon>
        <taxon>Micrococcales</taxon>
        <taxon>Cellulomonadaceae</taxon>
        <taxon>Cellulomonas</taxon>
    </lineage>
</organism>
<evidence type="ECO:0000313" key="3">
    <source>
        <dbReference type="Proteomes" id="UP000199012"/>
    </source>
</evidence>
<dbReference type="Proteomes" id="UP000199012">
    <property type="component" value="Unassembled WGS sequence"/>
</dbReference>
<feature type="transmembrane region" description="Helical" evidence="1">
    <location>
        <begin position="82"/>
        <end position="101"/>
    </location>
</feature>
<feature type="transmembrane region" description="Helical" evidence="1">
    <location>
        <begin position="59"/>
        <end position="76"/>
    </location>
</feature>
<sequence length="115" mass="12786">MTGLVIATVLIGAVLAVMAVGMWRFRAEVEQDDRRAAAKDPTSYQNHARWKDMPASSRLALVLTVVLALPGFAVRAVDDPPWWLFALIGAAVVSMVSFVLLERRRARRQGLSWPR</sequence>
<reference evidence="2 3" key="1">
    <citation type="submission" date="2016-10" db="EMBL/GenBank/DDBJ databases">
        <authorList>
            <person name="de Groot N.N."/>
        </authorList>
    </citation>
    <scope>NUCLEOTIDE SEQUENCE [LARGE SCALE GENOMIC DNA]</scope>
    <source>
        <strain evidence="2 3">CGMCC 4.6945</strain>
    </source>
</reference>
<dbReference type="OrthoDB" id="9816293at2"/>
<dbReference type="STRING" id="988821.SAMN05421867_109120"/>
<dbReference type="AlphaFoldDB" id="A0A1I0Z4I1"/>
<dbReference type="RefSeq" id="WP_090033145.1">
    <property type="nucleotide sequence ID" value="NZ_BONM01000004.1"/>
</dbReference>
<keyword evidence="1" id="KW-1133">Transmembrane helix</keyword>
<dbReference type="EMBL" id="FOKA01000009">
    <property type="protein sequence ID" value="SFB19500.1"/>
    <property type="molecule type" value="Genomic_DNA"/>
</dbReference>
<feature type="transmembrane region" description="Helical" evidence="1">
    <location>
        <begin position="6"/>
        <end position="25"/>
    </location>
</feature>
<keyword evidence="1" id="KW-0812">Transmembrane</keyword>
<protein>
    <submittedName>
        <fullName evidence="2">Uncharacterized protein</fullName>
    </submittedName>
</protein>
<name>A0A1I0Z4I1_9CELL</name>